<feature type="domain" description="Cytochrome b/b6 C-terminal region profile" evidence="13">
    <location>
        <begin position="253"/>
        <end position="441"/>
    </location>
</feature>
<evidence type="ECO:0000256" key="5">
    <source>
        <dbReference type="ARBA" id="ARBA00022723"/>
    </source>
</evidence>
<evidence type="ECO:0000259" key="11">
    <source>
        <dbReference type="PROSITE" id="PS50003"/>
    </source>
</evidence>
<comment type="caution">
    <text evidence="14">The sequence shown here is derived from an EMBL/GenBank/DDBJ whole genome shotgun (WGS) entry which is preliminary data.</text>
</comment>
<name>A0A832WRH9_9CREN</name>
<feature type="transmembrane region" description="Helical" evidence="10">
    <location>
        <begin position="165"/>
        <end position="192"/>
    </location>
</feature>
<evidence type="ECO:0000256" key="9">
    <source>
        <dbReference type="ARBA" id="ARBA00023136"/>
    </source>
</evidence>
<dbReference type="RefSeq" id="WP_010978048.1">
    <property type="nucleotide sequence ID" value="NZ_BAABQO010000020.1"/>
</dbReference>
<reference evidence="14" key="1">
    <citation type="journal article" date="2020" name="bioRxiv">
        <title>A rank-normalized archaeal taxonomy based on genome phylogeny resolves widespread incomplete and uneven classifications.</title>
        <authorList>
            <person name="Rinke C."/>
            <person name="Chuvochina M."/>
            <person name="Mussig A.J."/>
            <person name="Chaumeil P.-A."/>
            <person name="Waite D.W."/>
            <person name="Whitman W.B."/>
            <person name="Parks D.H."/>
            <person name="Hugenholtz P."/>
        </authorList>
    </citation>
    <scope>NUCLEOTIDE SEQUENCE</scope>
    <source>
        <strain evidence="14">UBA8838</strain>
    </source>
</reference>
<evidence type="ECO:0000313" key="14">
    <source>
        <dbReference type="EMBL" id="HII74137.1"/>
    </source>
</evidence>
<evidence type="ECO:0000256" key="10">
    <source>
        <dbReference type="SAM" id="Phobius"/>
    </source>
</evidence>
<dbReference type="Gene3D" id="1.20.810.10">
    <property type="entry name" value="Cytochrome Bc1 Complex, Chain C"/>
    <property type="match status" value="1"/>
</dbReference>
<gene>
    <name evidence="14" type="ORF">HA332_07115</name>
</gene>
<evidence type="ECO:0000256" key="8">
    <source>
        <dbReference type="ARBA" id="ARBA00023004"/>
    </source>
</evidence>
<dbReference type="GO" id="GO:0022904">
    <property type="term" value="P:respiratory electron transport chain"/>
    <property type="evidence" value="ECO:0007669"/>
    <property type="project" value="InterPro"/>
</dbReference>
<feature type="transmembrane region" description="Helical" evidence="10">
    <location>
        <begin position="276"/>
        <end position="297"/>
    </location>
</feature>
<evidence type="ECO:0000259" key="13">
    <source>
        <dbReference type="PROSITE" id="PS51003"/>
    </source>
</evidence>
<dbReference type="PANTHER" id="PTHR19271">
    <property type="entry name" value="CYTOCHROME B"/>
    <property type="match status" value="1"/>
</dbReference>
<dbReference type="InterPro" id="IPR005798">
    <property type="entry name" value="Cyt_b/b6_C"/>
</dbReference>
<keyword evidence="9 10" id="KW-0472">Membrane</keyword>
<dbReference type="Pfam" id="PF13631">
    <property type="entry name" value="Cytochrom_B_N_2"/>
    <property type="match status" value="1"/>
</dbReference>
<feature type="transmembrane region" description="Helical" evidence="10">
    <location>
        <begin position="475"/>
        <end position="498"/>
    </location>
</feature>
<dbReference type="InterPro" id="IPR005797">
    <property type="entry name" value="Cyt_b/b6_N"/>
</dbReference>
<evidence type="ECO:0000256" key="3">
    <source>
        <dbReference type="ARBA" id="ARBA00022617"/>
    </source>
</evidence>
<feature type="transmembrane region" description="Helical" evidence="10">
    <location>
        <begin position="318"/>
        <end position="338"/>
    </location>
</feature>
<dbReference type="GO" id="GO:0046872">
    <property type="term" value="F:metal ion binding"/>
    <property type="evidence" value="ECO:0007669"/>
    <property type="project" value="UniProtKB-KW"/>
</dbReference>
<dbReference type="GO" id="GO:0016491">
    <property type="term" value="F:oxidoreductase activity"/>
    <property type="evidence" value="ECO:0007669"/>
    <property type="project" value="InterPro"/>
</dbReference>
<dbReference type="PROSITE" id="PS50003">
    <property type="entry name" value="PH_DOMAIN"/>
    <property type="match status" value="1"/>
</dbReference>
<feature type="domain" description="PH" evidence="11">
    <location>
        <begin position="1"/>
        <end position="37"/>
    </location>
</feature>
<feature type="transmembrane region" description="Helical" evidence="10">
    <location>
        <begin position="504"/>
        <end position="526"/>
    </location>
</feature>
<dbReference type="PROSITE" id="PS51002">
    <property type="entry name" value="CYTB_NTER"/>
    <property type="match status" value="1"/>
</dbReference>
<keyword evidence="5" id="KW-0479">Metal-binding</keyword>
<dbReference type="InterPro" id="IPR036150">
    <property type="entry name" value="Cyt_b/b6_C_sf"/>
</dbReference>
<dbReference type="PANTHER" id="PTHR19271:SF16">
    <property type="entry name" value="CYTOCHROME B"/>
    <property type="match status" value="1"/>
</dbReference>
<dbReference type="SUPFAM" id="SSF81342">
    <property type="entry name" value="Transmembrane di-heme cytochromes"/>
    <property type="match status" value="1"/>
</dbReference>
<dbReference type="InterPro" id="IPR016174">
    <property type="entry name" value="Di-haem_cyt_TM"/>
</dbReference>
<feature type="transmembrane region" description="Helical" evidence="10">
    <location>
        <begin position="59"/>
        <end position="83"/>
    </location>
</feature>
<keyword evidence="7 10" id="KW-1133">Transmembrane helix</keyword>
<evidence type="ECO:0000259" key="12">
    <source>
        <dbReference type="PROSITE" id="PS51002"/>
    </source>
</evidence>
<protein>
    <submittedName>
        <fullName evidence="14">Cytochrome bc complex cytochrome b subunit</fullName>
    </submittedName>
</protein>
<keyword evidence="6" id="KW-0249">Electron transport</keyword>
<dbReference type="SUPFAM" id="SSF81648">
    <property type="entry name" value="a domain/subunit of cytochrome bc1 complex (Ubiquinol-cytochrome c reductase)"/>
    <property type="match status" value="1"/>
</dbReference>
<comment type="subcellular location">
    <subcellularLocation>
        <location evidence="1">Membrane</location>
        <topology evidence="1">Multi-pass membrane protein</topology>
    </subcellularLocation>
</comment>
<feature type="transmembrane region" description="Helical" evidence="10">
    <location>
        <begin position="213"/>
        <end position="235"/>
    </location>
</feature>
<dbReference type="GO" id="GO:0009055">
    <property type="term" value="F:electron transfer activity"/>
    <property type="evidence" value="ECO:0007669"/>
    <property type="project" value="InterPro"/>
</dbReference>
<evidence type="ECO:0000256" key="6">
    <source>
        <dbReference type="ARBA" id="ARBA00022982"/>
    </source>
</evidence>
<dbReference type="GO" id="GO:0016020">
    <property type="term" value="C:membrane"/>
    <property type="evidence" value="ECO:0007669"/>
    <property type="project" value="UniProtKB-SubCell"/>
</dbReference>
<feature type="domain" description="Cytochrome b/b6 N-terminal region profile" evidence="12">
    <location>
        <begin position="32"/>
        <end position="244"/>
    </location>
</feature>
<feature type="transmembrane region" description="Helical" evidence="10">
    <location>
        <begin position="139"/>
        <end position="159"/>
    </location>
</feature>
<proteinExistence type="predicted"/>
<dbReference type="EMBL" id="DUJO01000028">
    <property type="protein sequence ID" value="HII74137.1"/>
    <property type="molecule type" value="Genomic_DNA"/>
</dbReference>
<feature type="transmembrane region" description="Helical" evidence="10">
    <location>
        <begin position="344"/>
        <end position="368"/>
    </location>
</feature>
<evidence type="ECO:0000256" key="4">
    <source>
        <dbReference type="ARBA" id="ARBA00022692"/>
    </source>
</evidence>
<dbReference type="Pfam" id="PF00032">
    <property type="entry name" value="Cytochrom_B_C"/>
    <property type="match status" value="1"/>
</dbReference>
<feature type="transmembrane region" description="Helical" evidence="10">
    <location>
        <begin position="103"/>
        <end position="123"/>
    </location>
</feature>
<evidence type="ECO:0000256" key="1">
    <source>
        <dbReference type="ARBA" id="ARBA00004141"/>
    </source>
</evidence>
<keyword evidence="3" id="KW-0349">Heme</keyword>
<feature type="transmembrane region" description="Helical" evidence="10">
    <location>
        <begin position="410"/>
        <end position="430"/>
    </location>
</feature>
<evidence type="ECO:0000313" key="15">
    <source>
        <dbReference type="Proteomes" id="UP000646844"/>
    </source>
</evidence>
<evidence type="ECO:0000256" key="2">
    <source>
        <dbReference type="ARBA" id="ARBA00022448"/>
    </source>
</evidence>
<dbReference type="Proteomes" id="UP000646844">
    <property type="component" value="Unassembled WGS sequence"/>
</dbReference>
<keyword evidence="4 10" id="KW-0812">Transmembrane</keyword>
<dbReference type="AlphaFoldDB" id="A0A832WRH9"/>
<feature type="transmembrane region" description="Helical" evidence="10">
    <location>
        <begin position="380"/>
        <end position="398"/>
    </location>
</feature>
<dbReference type="GeneID" id="1457990"/>
<dbReference type="InterPro" id="IPR001849">
    <property type="entry name" value="PH_domain"/>
</dbReference>
<keyword evidence="2" id="KW-0813">Transport</keyword>
<dbReference type="PROSITE" id="PS51003">
    <property type="entry name" value="CYTB_CTER"/>
    <property type="match status" value="1"/>
</dbReference>
<organism evidence="14 15">
    <name type="scientific">Sulfurisphaera tokodaii</name>
    <dbReference type="NCBI Taxonomy" id="111955"/>
    <lineage>
        <taxon>Archaea</taxon>
        <taxon>Thermoproteota</taxon>
        <taxon>Thermoprotei</taxon>
        <taxon>Sulfolobales</taxon>
        <taxon>Sulfolobaceae</taxon>
        <taxon>Sulfurisphaera</taxon>
    </lineage>
</organism>
<evidence type="ECO:0000256" key="7">
    <source>
        <dbReference type="ARBA" id="ARBA00022989"/>
    </source>
</evidence>
<sequence>MIRITHTKYHLIQLVLQGDNVEEERQSWLDKVFQWLDERVGIYGHTIAKAPRYAYRLDYWLGSMVLAAFTLAVITGALVALYYVPSDPYASTVYLITKVPYGALLFSIHTWAAYAMIFLLIIHMTRNFIVGAYRKPREIMWVVGVILAGLALTEAYLGYSLPYNLISWTATTTGLNLFAYMPFNLAALIKLMTTVPTDLPGIASGVDPLVDRFFIFHWIVGGLILLFIMIHLAIFEKHGGPTPPPSKESGPELIEHFRDKIDNDPNWRLQPYTRTFGMILMTFFLIFGAVILIASLIPYNIAITGSGLKYTMPEYNPVLAAQTPPIPDWYFLFIYFFYKSVPPQYASIIFLAWILITLLFPFIDQYIFRHKASHPIMRPAAIALGTGFIISFIVNSIWAYKTPGVDIGPIGVEVDGLIFLASFVVLYPLIKFYLAPRSIKGDSSGGSFDFGKSMSLRTKTLNLQQQKLILRSSEIAFIGLVSSFVYVTSQLFASMQLAYLTVQFGVGFLLGLDLLLLAGILGFLIFGGK</sequence>
<accession>A0A832WRH9</accession>
<dbReference type="InterPro" id="IPR027387">
    <property type="entry name" value="Cytb/b6-like_sf"/>
</dbReference>
<keyword evidence="8" id="KW-0408">Iron</keyword>